<keyword evidence="3 9" id="KW-0728">SH3 domain</keyword>
<dbReference type="SUPFAM" id="SSF50044">
    <property type="entry name" value="SH3-domain"/>
    <property type="match status" value="1"/>
</dbReference>
<keyword evidence="6" id="KW-1133">Transmembrane helix</keyword>
<feature type="domain" description="SH3" evidence="10">
    <location>
        <begin position="233"/>
        <end position="294"/>
    </location>
</feature>
<comment type="subcellular location">
    <subcellularLocation>
        <location evidence="1">Cell membrane</location>
        <topology evidence="1">Multi-pass membrane protein</topology>
    </subcellularLocation>
</comment>
<dbReference type="InParanoid" id="B0DGZ0"/>
<evidence type="ECO:0000256" key="2">
    <source>
        <dbReference type="ARBA" id="ARBA00009739"/>
    </source>
</evidence>
<dbReference type="Pfam" id="PF00018">
    <property type="entry name" value="SH3_1"/>
    <property type="match status" value="1"/>
</dbReference>
<dbReference type="SMART" id="SM00326">
    <property type="entry name" value="SH3"/>
    <property type="match status" value="1"/>
</dbReference>
<dbReference type="EMBL" id="DS547109">
    <property type="protein sequence ID" value="EDR06235.1"/>
    <property type="molecule type" value="Genomic_DNA"/>
</dbReference>
<keyword evidence="5" id="KW-0812">Transmembrane</keyword>
<evidence type="ECO:0000256" key="7">
    <source>
        <dbReference type="ARBA" id="ARBA00023016"/>
    </source>
</evidence>
<keyword evidence="12" id="KW-1185">Reference proteome</keyword>
<protein>
    <submittedName>
        <fullName evidence="11">Predicted protein</fullName>
    </submittedName>
</protein>
<evidence type="ECO:0000256" key="8">
    <source>
        <dbReference type="ARBA" id="ARBA00023136"/>
    </source>
</evidence>
<dbReference type="Gene3D" id="2.30.30.40">
    <property type="entry name" value="SH3 Domains"/>
    <property type="match status" value="1"/>
</dbReference>
<evidence type="ECO:0000256" key="3">
    <source>
        <dbReference type="ARBA" id="ARBA00022443"/>
    </source>
</evidence>
<dbReference type="HOGENOM" id="CLU_033651_0_0_1"/>
<dbReference type="CDD" id="cd11855">
    <property type="entry name" value="SH3_Sho1p"/>
    <property type="match status" value="1"/>
</dbReference>
<evidence type="ECO:0000256" key="6">
    <source>
        <dbReference type="ARBA" id="ARBA00022989"/>
    </source>
</evidence>
<dbReference type="Proteomes" id="UP000001194">
    <property type="component" value="Unassembled WGS sequence"/>
</dbReference>
<evidence type="ECO:0000313" key="11">
    <source>
        <dbReference type="EMBL" id="EDR06235.1"/>
    </source>
</evidence>
<dbReference type="InterPro" id="IPR035522">
    <property type="entry name" value="Sho1_SH3"/>
</dbReference>
<dbReference type="AlphaFoldDB" id="B0DGZ0"/>
<gene>
    <name evidence="11" type="ORF">LACBIDRAFT_329073</name>
</gene>
<dbReference type="InterPro" id="IPR001452">
    <property type="entry name" value="SH3_domain"/>
</dbReference>
<organism evidence="12">
    <name type="scientific">Laccaria bicolor (strain S238N-H82 / ATCC MYA-4686)</name>
    <name type="common">Bicoloured deceiver</name>
    <name type="synonym">Laccaria laccata var. bicolor</name>
    <dbReference type="NCBI Taxonomy" id="486041"/>
    <lineage>
        <taxon>Eukaryota</taxon>
        <taxon>Fungi</taxon>
        <taxon>Dikarya</taxon>
        <taxon>Basidiomycota</taxon>
        <taxon>Agaricomycotina</taxon>
        <taxon>Agaricomycetes</taxon>
        <taxon>Agaricomycetidae</taxon>
        <taxon>Agaricales</taxon>
        <taxon>Agaricineae</taxon>
        <taxon>Hydnangiaceae</taxon>
        <taxon>Laccaria</taxon>
    </lineage>
</organism>
<evidence type="ECO:0000313" key="12">
    <source>
        <dbReference type="Proteomes" id="UP000001194"/>
    </source>
</evidence>
<evidence type="ECO:0000256" key="5">
    <source>
        <dbReference type="ARBA" id="ARBA00022692"/>
    </source>
</evidence>
<keyword evidence="4" id="KW-1003">Cell membrane</keyword>
<dbReference type="PRINTS" id="PR00452">
    <property type="entry name" value="SH3DOMAIN"/>
</dbReference>
<dbReference type="GO" id="GO:0005886">
    <property type="term" value="C:plasma membrane"/>
    <property type="evidence" value="ECO:0007669"/>
    <property type="project" value="UniProtKB-SubCell"/>
</dbReference>
<sequence>MAESPLDLNRYLYYRLYTPDGPIEVNTTVYKNDDYLGRISAKSITPPHTVTSFTRCVAKSELFASVSSQSPMDGSTLLSVFGDPGPGLSETEPMALVIDPPDTKASRVCNLLAAESEMTELIKPLDEPYLYYRVYDEDGEVESFENFNTADNSLGRILIASIPPPHTIATLKNRLAGAEWIDKAQRTAMKLFEDITGQVLIKEEDDHFFLEDRLTGRSESRPMALIHPPEKHTPVMQARALYDYQASPDDPHELSFKKGDIFDIINGEGKWWQAKTTLGSFGIVPSNYLIIDSASPNSK</sequence>
<proteinExistence type="inferred from homology"/>
<evidence type="ECO:0000256" key="1">
    <source>
        <dbReference type="ARBA" id="ARBA00004651"/>
    </source>
</evidence>
<dbReference type="InterPro" id="IPR036028">
    <property type="entry name" value="SH3-like_dom_sf"/>
</dbReference>
<name>B0DGZ0_LACBS</name>
<dbReference type="KEGG" id="lbc:LACBIDRAFT_329073"/>
<evidence type="ECO:0000256" key="9">
    <source>
        <dbReference type="PROSITE-ProRule" id="PRU00192"/>
    </source>
</evidence>
<dbReference type="OrthoDB" id="2995174at2759"/>
<dbReference type="RefSeq" id="XP_001883096.1">
    <property type="nucleotide sequence ID" value="XM_001883061.1"/>
</dbReference>
<keyword evidence="7" id="KW-0346">Stress response</keyword>
<dbReference type="GeneID" id="6078655"/>
<reference evidence="11 12" key="1">
    <citation type="journal article" date="2008" name="Nature">
        <title>The genome of Laccaria bicolor provides insights into mycorrhizal symbiosis.</title>
        <authorList>
            <person name="Martin F."/>
            <person name="Aerts A."/>
            <person name="Ahren D."/>
            <person name="Brun A."/>
            <person name="Danchin E.G.J."/>
            <person name="Duchaussoy F."/>
            <person name="Gibon J."/>
            <person name="Kohler A."/>
            <person name="Lindquist E."/>
            <person name="Pereda V."/>
            <person name="Salamov A."/>
            <person name="Shapiro H.J."/>
            <person name="Wuyts J."/>
            <person name="Blaudez D."/>
            <person name="Buee M."/>
            <person name="Brokstein P."/>
            <person name="Canbaeck B."/>
            <person name="Cohen D."/>
            <person name="Courty P.E."/>
            <person name="Coutinho P.M."/>
            <person name="Delaruelle C."/>
            <person name="Detter J.C."/>
            <person name="Deveau A."/>
            <person name="DiFazio S."/>
            <person name="Duplessis S."/>
            <person name="Fraissinet-Tachet L."/>
            <person name="Lucic E."/>
            <person name="Frey-Klett P."/>
            <person name="Fourrey C."/>
            <person name="Feussner I."/>
            <person name="Gay G."/>
            <person name="Grimwood J."/>
            <person name="Hoegger P.J."/>
            <person name="Jain P."/>
            <person name="Kilaru S."/>
            <person name="Labbe J."/>
            <person name="Lin Y.C."/>
            <person name="Legue V."/>
            <person name="Le Tacon F."/>
            <person name="Marmeisse R."/>
            <person name="Melayah D."/>
            <person name="Montanini B."/>
            <person name="Muratet M."/>
            <person name="Nehls U."/>
            <person name="Niculita-Hirzel H."/>
            <person name="Oudot-Le Secq M.P."/>
            <person name="Peter M."/>
            <person name="Quesneville H."/>
            <person name="Rajashekar B."/>
            <person name="Reich M."/>
            <person name="Rouhier N."/>
            <person name="Schmutz J."/>
            <person name="Yin T."/>
            <person name="Chalot M."/>
            <person name="Henrissat B."/>
            <person name="Kuees U."/>
            <person name="Lucas S."/>
            <person name="Van de Peer Y."/>
            <person name="Podila G.K."/>
            <person name="Polle A."/>
            <person name="Pukkila P.J."/>
            <person name="Richardson P.M."/>
            <person name="Rouze P."/>
            <person name="Sanders I.R."/>
            <person name="Stajich J.E."/>
            <person name="Tunlid A."/>
            <person name="Tuskan G."/>
            <person name="Grigoriev I.V."/>
        </authorList>
    </citation>
    <scope>NUCLEOTIDE SEQUENCE [LARGE SCALE GENOMIC DNA]</scope>
    <source>
        <strain evidence="12">S238N-H82 / ATCC MYA-4686</strain>
    </source>
</reference>
<comment type="similarity">
    <text evidence="2">Belongs to the SHO1 family.</text>
</comment>
<dbReference type="PROSITE" id="PS50002">
    <property type="entry name" value="SH3"/>
    <property type="match status" value="1"/>
</dbReference>
<evidence type="ECO:0000256" key="4">
    <source>
        <dbReference type="ARBA" id="ARBA00022475"/>
    </source>
</evidence>
<evidence type="ECO:0000259" key="10">
    <source>
        <dbReference type="PROSITE" id="PS50002"/>
    </source>
</evidence>
<keyword evidence="8" id="KW-0472">Membrane</keyword>
<accession>B0DGZ0</accession>